<gene>
    <name evidence="5" type="ordered locus">KNP414_01264</name>
</gene>
<evidence type="ECO:0000256" key="2">
    <source>
        <dbReference type="ARBA" id="ARBA00023125"/>
    </source>
</evidence>
<dbReference type="Gene3D" id="3.40.50.1360">
    <property type="match status" value="1"/>
</dbReference>
<dbReference type="Gene3D" id="1.10.10.10">
    <property type="entry name" value="Winged helix-like DNA-binding domain superfamily/Winged helix DNA-binding domain"/>
    <property type="match status" value="1"/>
</dbReference>
<reference evidence="6" key="1">
    <citation type="submission" date="2011-06" db="EMBL/GenBank/DDBJ databases">
        <title>Complete genome sequence of Paenibacillus mucilaginosus KNP414.</title>
        <authorList>
            <person name="Wang J."/>
            <person name="Hu S."/>
            <person name="Hu X."/>
            <person name="Zhang B."/>
            <person name="Dong D."/>
            <person name="Zhang S."/>
            <person name="Zhao K."/>
            <person name="Wu D."/>
        </authorList>
    </citation>
    <scope>NUCLEOTIDE SEQUENCE [LARGE SCALE GENOMIC DNA]</scope>
    <source>
        <strain evidence="6">KNP414</strain>
    </source>
</reference>
<proteinExistence type="predicted"/>
<feature type="domain" description="HTH deoR-type" evidence="4">
    <location>
        <begin position="3"/>
        <end position="58"/>
    </location>
</feature>
<organism evidence="5 6">
    <name type="scientific">Paenibacillus mucilaginosus (strain KNP414)</name>
    <dbReference type="NCBI Taxonomy" id="1036673"/>
    <lineage>
        <taxon>Bacteria</taxon>
        <taxon>Bacillati</taxon>
        <taxon>Bacillota</taxon>
        <taxon>Bacilli</taxon>
        <taxon>Bacillales</taxon>
        <taxon>Paenibacillaceae</taxon>
        <taxon>Paenibacillus</taxon>
    </lineage>
</organism>
<dbReference type="GO" id="GO:0003700">
    <property type="term" value="F:DNA-binding transcription factor activity"/>
    <property type="evidence" value="ECO:0007669"/>
    <property type="project" value="InterPro"/>
</dbReference>
<dbReference type="InterPro" id="IPR014036">
    <property type="entry name" value="DeoR-like_C"/>
</dbReference>
<dbReference type="PROSITE" id="PS51000">
    <property type="entry name" value="HTH_DEOR_2"/>
    <property type="match status" value="1"/>
</dbReference>
<evidence type="ECO:0000259" key="4">
    <source>
        <dbReference type="PROSITE" id="PS51000"/>
    </source>
</evidence>
<dbReference type="InterPro" id="IPR018356">
    <property type="entry name" value="Tscrpt_reg_HTH_DeoR_CS"/>
</dbReference>
<dbReference type="SMART" id="SM01134">
    <property type="entry name" value="DeoRC"/>
    <property type="match status" value="1"/>
</dbReference>
<keyword evidence="1" id="KW-0805">Transcription regulation</keyword>
<dbReference type="AlphaFoldDB" id="F8FHC7"/>
<dbReference type="SMART" id="SM00420">
    <property type="entry name" value="HTH_DEOR"/>
    <property type="match status" value="1"/>
</dbReference>
<evidence type="ECO:0000313" key="6">
    <source>
        <dbReference type="Proteomes" id="UP000006620"/>
    </source>
</evidence>
<dbReference type="KEGG" id="pms:KNP414_01264"/>
<dbReference type="RefSeq" id="WP_013914991.1">
    <property type="nucleotide sequence ID" value="NC_015690.1"/>
</dbReference>
<evidence type="ECO:0000313" key="5">
    <source>
        <dbReference type="EMBL" id="AEI39829.1"/>
    </source>
</evidence>
<dbReference type="InterPro" id="IPR050313">
    <property type="entry name" value="Carb_Metab_HTH_regulators"/>
</dbReference>
<name>F8FHC7_PAEMK</name>
<dbReference type="EMBL" id="CP002869">
    <property type="protein sequence ID" value="AEI39829.1"/>
    <property type="molecule type" value="Genomic_DNA"/>
</dbReference>
<dbReference type="InterPro" id="IPR036388">
    <property type="entry name" value="WH-like_DNA-bd_sf"/>
</dbReference>
<sequence length="258" mass="29311">MYQEERLLAILQHMRHHHRISVEEICELFQVSRDTARRDIVKLEEQGHILRTRGGAILPSLNKDVPRFDDRLEAEKAVKEDIGRAAASLLQNGDYLFMDSSTTVLQAANHLTTADHVIVTNSFDIAGVLSHRPSTTVHLLGGVVHPRHRFIYGARTLEMLRDYQVDKLLIGTSGITESGLTNPYEEEGYVMKEMMRRADQIIVLADHTKFGQRQFFRLAGLEAIDILITDREPEAPMKQALLEHDIHIIITSEGEKES</sequence>
<dbReference type="SUPFAM" id="SSF46785">
    <property type="entry name" value="Winged helix' DNA-binding domain"/>
    <property type="match status" value="1"/>
</dbReference>
<dbReference type="PANTHER" id="PTHR30363">
    <property type="entry name" value="HTH-TYPE TRANSCRIPTIONAL REGULATOR SRLR-RELATED"/>
    <property type="match status" value="1"/>
</dbReference>
<dbReference type="InterPro" id="IPR001034">
    <property type="entry name" value="DeoR_HTH"/>
</dbReference>
<dbReference type="PRINTS" id="PR00037">
    <property type="entry name" value="HTHLACR"/>
</dbReference>
<accession>F8FHC7</accession>
<dbReference type="Pfam" id="PF00455">
    <property type="entry name" value="DeoRC"/>
    <property type="match status" value="1"/>
</dbReference>
<protein>
    <submittedName>
        <fullName evidence="5">Transcriptional regulator, DeoR family</fullName>
    </submittedName>
</protein>
<dbReference type="PROSITE" id="PS00894">
    <property type="entry name" value="HTH_DEOR_1"/>
    <property type="match status" value="1"/>
</dbReference>
<dbReference type="Proteomes" id="UP000006620">
    <property type="component" value="Chromosome"/>
</dbReference>
<dbReference type="InterPro" id="IPR037171">
    <property type="entry name" value="NagB/RpiA_transferase-like"/>
</dbReference>
<dbReference type="GO" id="GO:0003677">
    <property type="term" value="F:DNA binding"/>
    <property type="evidence" value="ECO:0007669"/>
    <property type="project" value="UniProtKB-KW"/>
</dbReference>
<evidence type="ECO:0000256" key="1">
    <source>
        <dbReference type="ARBA" id="ARBA00023015"/>
    </source>
</evidence>
<dbReference type="PATRIC" id="fig|1036673.3.peg.1098"/>
<dbReference type="PANTHER" id="PTHR30363:SF51">
    <property type="entry name" value="HTH-TYPE TRANSCRIPTIONAL REPRESSOR GLCR"/>
    <property type="match status" value="1"/>
</dbReference>
<reference evidence="5 6" key="2">
    <citation type="journal article" date="2013" name="Genome Announc.">
        <title>Genome Sequence of Growth-Improving Paenibacillus mucilaginosus Strain KNP414.</title>
        <authorList>
            <person name="Lu J.J."/>
            <person name="Wang J.F."/>
            <person name="Hu X.F."/>
        </authorList>
    </citation>
    <scope>NUCLEOTIDE SEQUENCE [LARGE SCALE GENOMIC DNA]</scope>
    <source>
        <strain evidence="5 6">KNP414</strain>
    </source>
</reference>
<keyword evidence="2" id="KW-0238">DNA-binding</keyword>
<dbReference type="HOGENOM" id="CLU_060699_2_0_9"/>
<dbReference type="InterPro" id="IPR036390">
    <property type="entry name" value="WH_DNA-bd_sf"/>
</dbReference>
<dbReference type="Pfam" id="PF08220">
    <property type="entry name" value="HTH_DeoR"/>
    <property type="match status" value="1"/>
</dbReference>
<evidence type="ECO:0000256" key="3">
    <source>
        <dbReference type="ARBA" id="ARBA00023163"/>
    </source>
</evidence>
<dbReference type="SUPFAM" id="SSF100950">
    <property type="entry name" value="NagB/RpiA/CoA transferase-like"/>
    <property type="match status" value="1"/>
</dbReference>
<keyword evidence="3" id="KW-0804">Transcription</keyword>